<sequence>MLILLSICLAAQPSQCKEDRISLSYEATNPFICLRTAQSALATWQETHPEWHVTRWRCATRESLPKDL</sequence>
<protein>
    <submittedName>
        <fullName evidence="1">Uncharacterized protein</fullName>
    </submittedName>
</protein>
<accession>A0ABW3X2A8</accession>
<comment type="caution">
    <text evidence="1">The sequence shown here is derived from an EMBL/GenBank/DDBJ whole genome shotgun (WGS) entry which is preliminary data.</text>
</comment>
<organism evidence="1 2">
    <name type="scientific">Methylobacterium marchantiae</name>
    <dbReference type="NCBI Taxonomy" id="600331"/>
    <lineage>
        <taxon>Bacteria</taxon>
        <taxon>Pseudomonadati</taxon>
        <taxon>Pseudomonadota</taxon>
        <taxon>Alphaproteobacteria</taxon>
        <taxon>Hyphomicrobiales</taxon>
        <taxon>Methylobacteriaceae</taxon>
        <taxon>Methylobacterium</taxon>
    </lineage>
</organism>
<name>A0ABW3X2A8_9HYPH</name>
<dbReference type="Proteomes" id="UP001597176">
    <property type="component" value="Unassembled WGS sequence"/>
</dbReference>
<proteinExistence type="predicted"/>
<evidence type="ECO:0000313" key="1">
    <source>
        <dbReference type="EMBL" id="MFD1303004.1"/>
    </source>
</evidence>
<dbReference type="EMBL" id="JBHTND010000022">
    <property type="protein sequence ID" value="MFD1303004.1"/>
    <property type="molecule type" value="Genomic_DNA"/>
</dbReference>
<dbReference type="RefSeq" id="WP_238204721.1">
    <property type="nucleotide sequence ID" value="NZ_JBHTND010000022.1"/>
</dbReference>
<reference evidence="2" key="1">
    <citation type="journal article" date="2019" name="Int. J. Syst. Evol. Microbiol.">
        <title>The Global Catalogue of Microorganisms (GCM) 10K type strain sequencing project: providing services to taxonomists for standard genome sequencing and annotation.</title>
        <authorList>
            <consortium name="The Broad Institute Genomics Platform"/>
            <consortium name="The Broad Institute Genome Sequencing Center for Infectious Disease"/>
            <person name="Wu L."/>
            <person name="Ma J."/>
        </authorList>
    </citation>
    <scope>NUCLEOTIDE SEQUENCE [LARGE SCALE GENOMIC DNA]</scope>
    <source>
        <strain evidence="2">CCUG 56108</strain>
    </source>
</reference>
<gene>
    <name evidence="1" type="ORF">ACFQ4G_15630</name>
</gene>
<keyword evidence="2" id="KW-1185">Reference proteome</keyword>
<evidence type="ECO:0000313" key="2">
    <source>
        <dbReference type="Proteomes" id="UP001597176"/>
    </source>
</evidence>